<sequence>MELHKNVPATKSWLCCTMLLFAVAAFWSAEPAQAQAGTGPSRETEPVVLTGSMFPDVAGDDISRMAAFRWDAVLESFELIRFQIDEKKVKVFWLGSPWEFSQTLYDVAGDEGGILDGDDELVFLFQDSGPQAPAEAEWPLGTGLIRHEIAVTNPDQLSDVRWVYLFNLTGWQPPAGYVTWDASQFSDISSTLFELDYVDRWVLEGYRVNSPCGTGVDLIDRVKARTGVVGNPLTETEEDWNNTAIYLGGIVGPVRAIRSVRGAASALNTFHHDIIYHSMWEREVTLRVHPIGRITLYLDWLPQPNMTYLASNVSGGVAVDGDDDSEVSLERPSWEIIRGSYGGLALMANPVPSPYVDEMNRYYRDDDRFDDAPDETYIDEDDSAFGNFGLQGVNFTGDESTGVVTRFRVYPLCSDTGDAAAGAGFRNLWDNPFITAVSPQWRTLGPIRNLLNTDGPIQVTQSWPAVNGAEAYRVYASDTADLPRESWTLLTETTGLTFTDPKDPVTRFYSVVPVSGGDEGDW</sequence>
<name>A0A8J7CEA3_9BACT</name>
<gene>
    <name evidence="2" type="ORF">IFK94_07410</name>
</gene>
<accession>A0A8J7CEA3</accession>
<reference evidence="2 3" key="1">
    <citation type="submission" date="2020-08" db="EMBL/GenBank/DDBJ databases">
        <title>Acidobacteriota in marine sediments use diverse sulfur dissimilation pathways.</title>
        <authorList>
            <person name="Wasmund K."/>
        </authorList>
    </citation>
    <scope>NUCLEOTIDE SEQUENCE [LARGE SCALE GENOMIC DNA]</scope>
    <source>
        <strain evidence="2">MAG AM4</strain>
    </source>
</reference>
<evidence type="ECO:0000313" key="3">
    <source>
        <dbReference type="Proteomes" id="UP000648239"/>
    </source>
</evidence>
<evidence type="ECO:0000313" key="2">
    <source>
        <dbReference type="EMBL" id="MBD3867934.1"/>
    </source>
</evidence>
<feature type="signal peptide" evidence="1">
    <location>
        <begin position="1"/>
        <end position="34"/>
    </location>
</feature>
<dbReference type="AlphaFoldDB" id="A0A8J7CEA3"/>
<dbReference type="InterPro" id="IPR013783">
    <property type="entry name" value="Ig-like_fold"/>
</dbReference>
<keyword evidence="1" id="KW-0732">Signal</keyword>
<protein>
    <submittedName>
        <fullName evidence="2">Uncharacterized protein</fullName>
    </submittedName>
</protein>
<dbReference type="EMBL" id="JACXWD010000018">
    <property type="protein sequence ID" value="MBD3867934.1"/>
    <property type="molecule type" value="Genomic_DNA"/>
</dbReference>
<dbReference type="Gene3D" id="2.60.40.10">
    <property type="entry name" value="Immunoglobulins"/>
    <property type="match status" value="1"/>
</dbReference>
<comment type="caution">
    <text evidence="2">The sequence shown here is derived from an EMBL/GenBank/DDBJ whole genome shotgun (WGS) entry which is preliminary data.</text>
</comment>
<evidence type="ECO:0000256" key="1">
    <source>
        <dbReference type="SAM" id="SignalP"/>
    </source>
</evidence>
<proteinExistence type="predicted"/>
<feature type="chain" id="PRO_5035152508" evidence="1">
    <location>
        <begin position="35"/>
        <end position="522"/>
    </location>
</feature>
<dbReference type="Proteomes" id="UP000648239">
    <property type="component" value="Unassembled WGS sequence"/>
</dbReference>
<organism evidence="2 3">
    <name type="scientific">Candidatus Polarisedimenticola svalbardensis</name>
    <dbReference type="NCBI Taxonomy" id="2886004"/>
    <lineage>
        <taxon>Bacteria</taxon>
        <taxon>Pseudomonadati</taxon>
        <taxon>Acidobacteriota</taxon>
        <taxon>Candidatus Polarisedimenticolia</taxon>
        <taxon>Candidatus Polarisedimenticolales</taxon>
        <taxon>Candidatus Polarisedimenticolaceae</taxon>
        <taxon>Candidatus Polarisedimenticola</taxon>
    </lineage>
</organism>